<dbReference type="GO" id="GO:0005840">
    <property type="term" value="C:ribosome"/>
    <property type="evidence" value="ECO:0007669"/>
    <property type="project" value="UniProtKB-KW"/>
</dbReference>
<gene>
    <name evidence="2" type="ORF">WH52_00760</name>
</gene>
<keyword evidence="1" id="KW-1133">Transmembrane helix</keyword>
<organism evidence="2 3">
    <name type="scientific">Tenacibaculum holothuriorum</name>
    <dbReference type="NCBI Taxonomy" id="1635173"/>
    <lineage>
        <taxon>Bacteria</taxon>
        <taxon>Pseudomonadati</taxon>
        <taxon>Bacteroidota</taxon>
        <taxon>Flavobacteriia</taxon>
        <taxon>Flavobacteriales</taxon>
        <taxon>Flavobacteriaceae</taxon>
        <taxon>Tenacibaculum</taxon>
    </lineage>
</organism>
<evidence type="ECO:0000313" key="2">
    <source>
        <dbReference type="EMBL" id="OSY89217.1"/>
    </source>
</evidence>
<feature type="transmembrane region" description="Helical" evidence="1">
    <location>
        <begin position="38"/>
        <end position="58"/>
    </location>
</feature>
<dbReference type="AlphaFoldDB" id="A0A1Y2PHF8"/>
<dbReference type="RefSeq" id="WP_086029013.1">
    <property type="nucleotide sequence ID" value="NZ_LAPZ01000001.1"/>
</dbReference>
<dbReference type="InterPro" id="IPR025250">
    <property type="entry name" value="DUF4199"/>
</dbReference>
<dbReference type="InParanoid" id="A0A1Y2PHF8"/>
<dbReference type="STRING" id="1635173.WH52_00760"/>
<evidence type="ECO:0000256" key="1">
    <source>
        <dbReference type="SAM" id="Phobius"/>
    </source>
</evidence>
<comment type="caution">
    <text evidence="2">The sequence shown here is derived from an EMBL/GenBank/DDBJ whole genome shotgun (WGS) entry which is preliminary data.</text>
</comment>
<sequence>MENQANSKSIILNYGIILGVLSIMLNMVIYAMDKSFNPGWVFGTLGFVLPIALIVLGIKKFKSDNNGFMSWGQAVKTGVGIMLISTLIAICYQQVFENFIEPDFAQQKMEYVKQQYIDSGMDEDQVEASMEMAQKFQGPIISSAFALIGFAIYGFIISAIAGAVMKKTEEDQY</sequence>
<feature type="transmembrane region" description="Helical" evidence="1">
    <location>
        <begin position="12"/>
        <end position="32"/>
    </location>
</feature>
<feature type="transmembrane region" description="Helical" evidence="1">
    <location>
        <begin position="140"/>
        <end position="164"/>
    </location>
</feature>
<dbReference type="OrthoDB" id="1122768at2"/>
<keyword evidence="2" id="KW-0687">Ribonucleoprotein</keyword>
<dbReference type="Pfam" id="PF13858">
    <property type="entry name" value="DUF4199"/>
    <property type="match status" value="1"/>
</dbReference>
<dbReference type="Proteomes" id="UP000194221">
    <property type="component" value="Unassembled WGS sequence"/>
</dbReference>
<dbReference type="EMBL" id="LAPZ01000001">
    <property type="protein sequence ID" value="OSY89217.1"/>
    <property type="molecule type" value="Genomic_DNA"/>
</dbReference>
<keyword evidence="1" id="KW-0472">Membrane</keyword>
<protein>
    <submittedName>
        <fullName evidence="2">50S ribosomal protein L31</fullName>
    </submittedName>
</protein>
<proteinExistence type="predicted"/>
<reference evidence="2 3" key="1">
    <citation type="submission" date="2015-03" db="EMBL/GenBank/DDBJ databases">
        <title>Genome sequence of Tenacibaculum sp. S2-2, isolated from intestinal microbiota of sea cucumber, Apostichopus japonicas.</title>
        <authorList>
            <person name="Shao Z."/>
            <person name="Wang L."/>
            <person name="Li X."/>
        </authorList>
    </citation>
    <scope>NUCLEOTIDE SEQUENCE [LARGE SCALE GENOMIC DNA]</scope>
    <source>
        <strain evidence="2 3">S2-2</strain>
    </source>
</reference>
<keyword evidence="2" id="KW-0689">Ribosomal protein</keyword>
<accession>A0A1Y2PHF8</accession>
<name>A0A1Y2PHF8_9FLAO</name>
<feature type="transmembrane region" description="Helical" evidence="1">
    <location>
        <begin position="79"/>
        <end position="96"/>
    </location>
</feature>
<keyword evidence="1" id="KW-0812">Transmembrane</keyword>
<evidence type="ECO:0000313" key="3">
    <source>
        <dbReference type="Proteomes" id="UP000194221"/>
    </source>
</evidence>
<keyword evidence="3" id="KW-1185">Reference proteome</keyword>